<evidence type="ECO:0000313" key="3">
    <source>
        <dbReference type="Proteomes" id="UP000183585"/>
    </source>
</evidence>
<organism evidence="2 3">
    <name type="scientific">Micromonospora carbonacea</name>
    <dbReference type="NCBI Taxonomy" id="47853"/>
    <lineage>
        <taxon>Bacteria</taxon>
        <taxon>Bacillati</taxon>
        <taxon>Actinomycetota</taxon>
        <taxon>Actinomycetes</taxon>
        <taxon>Micromonosporales</taxon>
        <taxon>Micromonosporaceae</taxon>
        <taxon>Micromonospora</taxon>
    </lineage>
</organism>
<name>A0A1C5A3W9_9ACTN</name>
<dbReference type="AlphaFoldDB" id="A0A1C5A3W9"/>
<dbReference type="EMBL" id="FMCT01000011">
    <property type="protein sequence ID" value="SCF39734.1"/>
    <property type="molecule type" value="Genomic_DNA"/>
</dbReference>
<evidence type="ECO:0000256" key="1">
    <source>
        <dbReference type="SAM" id="Phobius"/>
    </source>
</evidence>
<reference evidence="3" key="1">
    <citation type="submission" date="2016-06" db="EMBL/GenBank/DDBJ databases">
        <authorList>
            <person name="Varghese N."/>
            <person name="Submissions Spin"/>
        </authorList>
    </citation>
    <scope>NUCLEOTIDE SEQUENCE [LARGE SCALE GENOMIC DNA]</scope>
    <source>
        <strain evidence="3">DSM 43168</strain>
    </source>
</reference>
<keyword evidence="1" id="KW-0812">Transmembrane</keyword>
<proteinExistence type="predicted"/>
<feature type="transmembrane region" description="Helical" evidence="1">
    <location>
        <begin position="20"/>
        <end position="41"/>
    </location>
</feature>
<keyword evidence="3" id="KW-1185">Reference proteome</keyword>
<evidence type="ECO:0000313" key="2">
    <source>
        <dbReference type="EMBL" id="SCF39734.1"/>
    </source>
</evidence>
<accession>A0A1C5A3W9</accession>
<dbReference type="Proteomes" id="UP000183585">
    <property type="component" value="Unassembled WGS sequence"/>
</dbReference>
<sequence>MRHLLAATATPDHPMPWGWILGALTIAAVGYAASCWWWPFACCRRCDGKGRFARADSKVWRVCRRCKGSGSRLRTGRRVWNRFARVRQAGQ</sequence>
<dbReference type="RefSeq" id="WP_083302847.1">
    <property type="nucleotide sequence ID" value="NZ_FMCT01000011.1"/>
</dbReference>
<protein>
    <submittedName>
        <fullName evidence="2">Uncharacterized protein</fullName>
    </submittedName>
</protein>
<keyword evidence="1" id="KW-1133">Transmembrane helix</keyword>
<keyword evidence="1" id="KW-0472">Membrane</keyword>
<gene>
    <name evidence="2" type="ORF">GA0070563_11158</name>
</gene>